<feature type="compositionally biased region" description="Polar residues" evidence="8">
    <location>
        <begin position="612"/>
        <end position="633"/>
    </location>
</feature>
<dbReference type="Pfam" id="PF07990">
    <property type="entry name" value="NABP"/>
    <property type="match status" value="1"/>
</dbReference>
<dbReference type="InterPro" id="IPR016024">
    <property type="entry name" value="ARM-type_fold"/>
</dbReference>
<dbReference type="PANTHER" id="PTHR12537">
    <property type="entry name" value="RNA BINDING PROTEIN PUMILIO-RELATED"/>
    <property type="match status" value="1"/>
</dbReference>
<feature type="region of interest" description="Disordered" evidence="8">
    <location>
        <begin position="602"/>
        <end position="633"/>
    </location>
</feature>
<feature type="compositionally biased region" description="Basic and acidic residues" evidence="8">
    <location>
        <begin position="155"/>
        <end position="173"/>
    </location>
</feature>
<keyword evidence="3" id="KW-0677">Repeat</keyword>
<organism evidence="10">
    <name type="scientific">Opuntia streptacantha</name>
    <name type="common">Prickly pear cactus</name>
    <name type="synonym">Opuntia cardona</name>
    <dbReference type="NCBI Taxonomy" id="393608"/>
    <lineage>
        <taxon>Eukaryota</taxon>
        <taxon>Viridiplantae</taxon>
        <taxon>Streptophyta</taxon>
        <taxon>Embryophyta</taxon>
        <taxon>Tracheophyta</taxon>
        <taxon>Spermatophyta</taxon>
        <taxon>Magnoliopsida</taxon>
        <taxon>eudicotyledons</taxon>
        <taxon>Gunneridae</taxon>
        <taxon>Pentapetalae</taxon>
        <taxon>Caryophyllales</taxon>
        <taxon>Cactineae</taxon>
        <taxon>Cactaceae</taxon>
        <taxon>Opuntioideae</taxon>
        <taxon>Opuntia</taxon>
    </lineage>
</organism>
<feature type="repeat" description="Pumilio" evidence="7">
    <location>
        <begin position="672"/>
        <end position="707"/>
    </location>
</feature>
<dbReference type="SMART" id="SM00025">
    <property type="entry name" value="Pumilio"/>
    <property type="match status" value="8"/>
</dbReference>
<proteinExistence type="predicted"/>
<feature type="compositionally biased region" description="Polar residues" evidence="8">
    <location>
        <begin position="273"/>
        <end position="303"/>
    </location>
</feature>
<feature type="region of interest" description="Disordered" evidence="8">
    <location>
        <begin position="155"/>
        <end position="177"/>
    </location>
</feature>
<dbReference type="AlphaFoldDB" id="A0A7C8Z2U7"/>
<evidence type="ECO:0000259" key="9">
    <source>
        <dbReference type="PROSITE" id="PS50303"/>
    </source>
</evidence>
<reference evidence="10" key="1">
    <citation type="journal article" date="2013" name="J. Plant Res.">
        <title>Effect of fungi and light on seed germination of three Opuntia species from semiarid lands of central Mexico.</title>
        <authorList>
            <person name="Delgado-Sanchez P."/>
            <person name="Jimenez-Bremont J.F."/>
            <person name="Guerrero-Gonzalez Mde L."/>
            <person name="Flores J."/>
        </authorList>
    </citation>
    <scope>NUCLEOTIDE SEQUENCE</scope>
    <source>
        <tissue evidence="10">Cladode</tissue>
    </source>
</reference>
<feature type="repeat" description="Pumilio" evidence="7">
    <location>
        <begin position="816"/>
        <end position="852"/>
    </location>
</feature>
<dbReference type="FunFam" id="1.25.10.10:FF:000004">
    <property type="entry name" value="Pumilio homolog 1 isoform 2"/>
    <property type="match status" value="1"/>
</dbReference>
<accession>A0A7C8Z2U7</accession>
<feature type="domain" description="PUM-HD" evidence="9">
    <location>
        <begin position="652"/>
        <end position="992"/>
    </location>
</feature>
<dbReference type="InterPro" id="IPR012940">
    <property type="entry name" value="NABP"/>
</dbReference>
<keyword evidence="2" id="KW-0963">Cytoplasm</keyword>
<evidence type="ECO:0000256" key="2">
    <source>
        <dbReference type="ARBA" id="ARBA00022490"/>
    </source>
</evidence>
<sequence length="1001" mass="107922">MATESPIRMLETRGRWVSHKGAAAFSSAANLAAGEEVLLVKGHRYHSGRGVVPNRSGSAPPNMEGSLAAMENIMQNSGPGANLASVGYDIEFVGPGGRLASYSSSVSDYSSNIDLNAQFHYQDVASSCGGNQFRLTTFSGSSDNVLHLSRSFLPTHKEESEDDKSPQKTDSLIDRSSAMWPARETSLSIAQSRNIAEIKDGAPSMLSSLNGQPNAFCHGSASDGTNTCDANSSSLQAESTSVSTASPLGVCAAVTTSGREIDNVASPVLGSISYDSRQGSSPATGSEDPSSTGILSENKNVVSSEPDVTGVQNGIKALKISCPPNSESHGGRGERQHNFQNNLVQRQAFQQGVNFQFQGNMPQIVSQGTNSSYIVANQFVHGGNFSSTEAQPVLHSSGFTPPLYATAAANYMHSASPYYGGVQPPGIIYPPQYGMSGYPYNAGVLPAFLAGYPPHNAVPLAFDGTAATSSDVSTQLSGSWGGSSQGVDIQHMSRFYGHVGFPQPFVDPRLHPHHSFGDLYNAPGQVDPMSLRGVSAGGNQVSVLNSQVGLDFTSVATDHGLQYQGTGGQSTASPRRGPIAVGDYAANSPNMGLLMQIPNSPLASPVLPRSPMGSSSLPGGRSDVSSPNSGRSAGLYSNWQGQRGIESFSYQKPYSFLEELKSGKGRRFELSDITGHVVEFSVDQHGSRFIQQKLESCSVEDKASVFKEVLPHASKLMTDVFGNYVIQKFFEYGTSEQRRDLANALGGQILPLSLQMYGCRVIQKALDVIELEQKAELVRELDGHVMRCVRDQNGNHVIQKCIECVPTDKISFIISAFRGQVASLSMHPYGCRVIQRVLEYCTDELQTQFIVDEILESVCTLAQDQYGNYVTQHVLERGKPQERTQIIKNLSGQVVKMSQHKFASNVIEKCLEYGNPDARELLIVEVIGQNDGNDNLLVMMKDQYANYVVQKILETCTESQRELLLSRIRVHLHALKKYTYGKHIVARFEQLFGESQAAGGP</sequence>
<keyword evidence="5" id="KW-0694">RNA-binding</keyword>
<dbReference type="InterPro" id="IPR033133">
    <property type="entry name" value="PUM-HD"/>
</dbReference>
<reference evidence="10" key="2">
    <citation type="submission" date="2020-07" db="EMBL/GenBank/DDBJ databases">
        <authorList>
            <person name="Vera ALvarez R."/>
            <person name="Arias-Moreno D.M."/>
            <person name="Jimenez-Jacinto V."/>
            <person name="Jimenez-Bremont J.F."/>
            <person name="Swaminathan K."/>
            <person name="Moose S.P."/>
            <person name="Guerrero-Gonzalez M.L."/>
            <person name="Marino-Ramirez L."/>
            <person name="Landsman D."/>
            <person name="Rodriguez-Kessler M."/>
            <person name="Delgado-Sanchez P."/>
        </authorList>
    </citation>
    <scope>NUCLEOTIDE SEQUENCE</scope>
    <source>
        <tissue evidence="10">Cladode</tissue>
    </source>
</reference>
<dbReference type="GO" id="GO:0006417">
    <property type="term" value="P:regulation of translation"/>
    <property type="evidence" value="ECO:0007669"/>
    <property type="project" value="UniProtKB-KW"/>
</dbReference>
<dbReference type="InterPro" id="IPR011989">
    <property type="entry name" value="ARM-like"/>
</dbReference>
<dbReference type="GO" id="GO:0003729">
    <property type="term" value="F:mRNA binding"/>
    <property type="evidence" value="ECO:0007669"/>
    <property type="project" value="TreeGrafter"/>
</dbReference>
<feature type="region of interest" description="Disordered" evidence="8">
    <location>
        <begin position="273"/>
        <end position="308"/>
    </location>
</feature>
<evidence type="ECO:0000256" key="4">
    <source>
        <dbReference type="ARBA" id="ARBA00022845"/>
    </source>
</evidence>
<dbReference type="Gene3D" id="1.25.10.10">
    <property type="entry name" value="Leucine-rich Repeat Variant"/>
    <property type="match status" value="1"/>
</dbReference>
<comment type="subcellular location">
    <subcellularLocation>
        <location evidence="1">Cytoplasm</location>
    </subcellularLocation>
</comment>
<dbReference type="EMBL" id="GISG01084615">
    <property type="protein sequence ID" value="MBA4632859.1"/>
    <property type="molecule type" value="Transcribed_RNA"/>
</dbReference>
<feature type="repeat" description="Pumilio" evidence="7">
    <location>
        <begin position="780"/>
        <end position="815"/>
    </location>
</feature>
<dbReference type="PANTHER" id="PTHR12537:SF119">
    <property type="entry name" value="PUMILIO HOMOLOG 6, CHLOROPLASTIC"/>
    <property type="match status" value="1"/>
</dbReference>
<dbReference type="PROSITE" id="PS50303">
    <property type="entry name" value="PUM_HD"/>
    <property type="match status" value="1"/>
</dbReference>
<feature type="repeat" description="Pumilio" evidence="7">
    <location>
        <begin position="853"/>
        <end position="888"/>
    </location>
</feature>
<dbReference type="InterPro" id="IPR033712">
    <property type="entry name" value="Pumilio_RNA-bd"/>
</dbReference>
<comment type="function">
    <text evidence="6">Sequence-specific RNA-binding protein that regulates translation and mRNA stability by binding the 3'-UTR of target mRNAs. Binds the APUM-binding elements (APBEs) in the 3'-UTR mRNA sequence of CLV1, PNH, WUS and FAS2.</text>
</comment>
<evidence type="ECO:0000256" key="1">
    <source>
        <dbReference type="ARBA" id="ARBA00004496"/>
    </source>
</evidence>
<dbReference type="SUPFAM" id="SSF48371">
    <property type="entry name" value="ARM repeat"/>
    <property type="match status" value="1"/>
</dbReference>
<protein>
    <recommendedName>
        <fullName evidence="9">PUM-HD domain-containing protein</fullName>
    </recommendedName>
</protein>
<evidence type="ECO:0000313" key="10">
    <source>
        <dbReference type="EMBL" id="MBA4632859.1"/>
    </source>
</evidence>
<feature type="repeat" description="Pumilio" evidence="7">
    <location>
        <begin position="889"/>
        <end position="924"/>
    </location>
</feature>
<dbReference type="PROSITE" id="PS50302">
    <property type="entry name" value="PUM"/>
    <property type="match status" value="8"/>
</dbReference>
<evidence type="ECO:0000256" key="7">
    <source>
        <dbReference type="PROSITE-ProRule" id="PRU00317"/>
    </source>
</evidence>
<dbReference type="CDD" id="cd07920">
    <property type="entry name" value="Pumilio"/>
    <property type="match status" value="1"/>
</dbReference>
<feature type="repeat" description="Pumilio" evidence="7">
    <location>
        <begin position="744"/>
        <end position="779"/>
    </location>
</feature>
<evidence type="ECO:0000256" key="3">
    <source>
        <dbReference type="ARBA" id="ARBA00022737"/>
    </source>
</evidence>
<name>A0A7C8Z2U7_OPUST</name>
<evidence type="ECO:0000256" key="8">
    <source>
        <dbReference type="SAM" id="MobiDB-lite"/>
    </source>
</evidence>
<keyword evidence="4" id="KW-0810">Translation regulation</keyword>
<dbReference type="GO" id="GO:0005737">
    <property type="term" value="C:cytoplasm"/>
    <property type="evidence" value="ECO:0007669"/>
    <property type="project" value="UniProtKB-SubCell"/>
</dbReference>
<evidence type="ECO:0000256" key="6">
    <source>
        <dbReference type="ARBA" id="ARBA00055193"/>
    </source>
</evidence>
<dbReference type="Pfam" id="PF00806">
    <property type="entry name" value="PUF"/>
    <property type="match status" value="8"/>
</dbReference>
<feature type="repeat" description="Pumilio" evidence="7">
    <location>
        <begin position="708"/>
        <end position="743"/>
    </location>
</feature>
<feature type="repeat" description="Pumilio" evidence="7">
    <location>
        <begin position="925"/>
        <end position="966"/>
    </location>
</feature>
<evidence type="ECO:0000256" key="5">
    <source>
        <dbReference type="ARBA" id="ARBA00022884"/>
    </source>
</evidence>
<dbReference type="InterPro" id="IPR001313">
    <property type="entry name" value="Pumilio_RNA-bd_rpt"/>
</dbReference>